<evidence type="ECO:0000256" key="5">
    <source>
        <dbReference type="ARBA" id="ARBA00022622"/>
    </source>
</evidence>
<evidence type="ECO:0000256" key="2">
    <source>
        <dbReference type="ARBA" id="ARBA00004613"/>
    </source>
</evidence>
<keyword evidence="8" id="KW-0449">Lipoprotein</keyword>
<organism evidence="11 12">
    <name type="scientific">Saccharata proteae CBS 121410</name>
    <dbReference type="NCBI Taxonomy" id="1314787"/>
    <lineage>
        <taxon>Eukaryota</taxon>
        <taxon>Fungi</taxon>
        <taxon>Dikarya</taxon>
        <taxon>Ascomycota</taxon>
        <taxon>Pezizomycotina</taxon>
        <taxon>Dothideomycetes</taxon>
        <taxon>Dothideomycetes incertae sedis</taxon>
        <taxon>Botryosphaeriales</taxon>
        <taxon>Saccharataceae</taxon>
        <taxon>Saccharata</taxon>
    </lineage>
</organism>
<comment type="caution">
    <text evidence="11">The sequence shown here is derived from an EMBL/GenBank/DDBJ whole genome shotgun (WGS) entry which is preliminary data.</text>
</comment>
<comment type="subcellular location">
    <subcellularLocation>
        <location evidence="1">Membrane</location>
        <topology evidence="1">Lipid-anchor</topology>
        <topology evidence="1">GPI-anchor</topology>
    </subcellularLocation>
    <subcellularLocation>
        <location evidence="2">Secreted</location>
    </subcellularLocation>
</comment>
<dbReference type="EMBL" id="ML978749">
    <property type="protein sequence ID" value="KAF2083966.1"/>
    <property type="molecule type" value="Genomic_DNA"/>
</dbReference>
<keyword evidence="6 9" id="KW-0732">Signal</keyword>
<evidence type="ECO:0000256" key="4">
    <source>
        <dbReference type="ARBA" id="ARBA00022525"/>
    </source>
</evidence>
<evidence type="ECO:0000256" key="3">
    <source>
        <dbReference type="ARBA" id="ARBA00010031"/>
    </source>
</evidence>
<dbReference type="GO" id="GO:0005576">
    <property type="term" value="C:extracellular region"/>
    <property type="evidence" value="ECO:0007669"/>
    <property type="project" value="UniProtKB-SubCell"/>
</dbReference>
<gene>
    <name evidence="11" type="ORF">K490DRAFT_69230</name>
</gene>
<keyword evidence="4" id="KW-0964">Secreted</keyword>
<dbReference type="Proteomes" id="UP000799776">
    <property type="component" value="Unassembled WGS sequence"/>
</dbReference>
<evidence type="ECO:0000259" key="10">
    <source>
        <dbReference type="Pfam" id="PF05730"/>
    </source>
</evidence>
<dbReference type="Pfam" id="PF05730">
    <property type="entry name" value="CFEM"/>
    <property type="match status" value="1"/>
</dbReference>
<name>A0A9P4HPB2_9PEZI</name>
<keyword evidence="12" id="KW-1185">Reference proteome</keyword>
<keyword evidence="7" id="KW-1015">Disulfide bond</keyword>
<sequence>MVTFRATVLALLATFASANPITSADPGPTAGLGGVDLLSGNGNLFGLGGGTGVIAAGSSGLGLSAPGFVAGSLITGAAGVGIGGNAPLPTPTTSYTSCSPLPSLPCHSNCLIDAVDLQCASTDPTCMCQHALNLQDAVELCVKDNLEVCPSVNLVAYGKAVKDTCKCLEDSGQITVASMSTSIPKKTHATPTAGY</sequence>
<evidence type="ECO:0000313" key="12">
    <source>
        <dbReference type="Proteomes" id="UP000799776"/>
    </source>
</evidence>
<evidence type="ECO:0000256" key="8">
    <source>
        <dbReference type="ARBA" id="ARBA00023288"/>
    </source>
</evidence>
<keyword evidence="5" id="KW-0472">Membrane</keyword>
<feature type="chain" id="PRO_5040198511" description="CFEM domain-containing protein" evidence="9">
    <location>
        <begin position="19"/>
        <end position="195"/>
    </location>
</feature>
<comment type="similarity">
    <text evidence="3">Belongs to the RBT5 family.</text>
</comment>
<dbReference type="GO" id="GO:0098552">
    <property type="term" value="C:side of membrane"/>
    <property type="evidence" value="ECO:0007669"/>
    <property type="project" value="UniProtKB-KW"/>
</dbReference>
<evidence type="ECO:0000256" key="6">
    <source>
        <dbReference type="ARBA" id="ARBA00022729"/>
    </source>
</evidence>
<accession>A0A9P4HPB2</accession>
<feature type="domain" description="CFEM" evidence="10">
    <location>
        <begin position="105"/>
        <end position="166"/>
    </location>
</feature>
<evidence type="ECO:0000256" key="7">
    <source>
        <dbReference type="ARBA" id="ARBA00023157"/>
    </source>
</evidence>
<dbReference type="AlphaFoldDB" id="A0A9P4HPB2"/>
<protein>
    <recommendedName>
        <fullName evidence="10">CFEM domain-containing protein</fullName>
    </recommendedName>
</protein>
<keyword evidence="5" id="KW-0336">GPI-anchor</keyword>
<feature type="signal peptide" evidence="9">
    <location>
        <begin position="1"/>
        <end position="18"/>
    </location>
</feature>
<evidence type="ECO:0000256" key="9">
    <source>
        <dbReference type="SAM" id="SignalP"/>
    </source>
</evidence>
<keyword evidence="5" id="KW-0325">Glycoprotein</keyword>
<proteinExistence type="inferred from homology"/>
<evidence type="ECO:0000313" key="11">
    <source>
        <dbReference type="EMBL" id="KAF2083966.1"/>
    </source>
</evidence>
<evidence type="ECO:0000256" key="1">
    <source>
        <dbReference type="ARBA" id="ARBA00004589"/>
    </source>
</evidence>
<reference evidence="11" key="1">
    <citation type="journal article" date="2020" name="Stud. Mycol.">
        <title>101 Dothideomycetes genomes: a test case for predicting lifestyles and emergence of pathogens.</title>
        <authorList>
            <person name="Haridas S."/>
            <person name="Albert R."/>
            <person name="Binder M."/>
            <person name="Bloem J."/>
            <person name="Labutti K."/>
            <person name="Salamov A."/>
            <person name="Andreopoulos B."/>
            <person name="Baker S."/>
            <person name="Barry K."/>
            <person name="Bills G."/>
            <person name="Bluhm B."/>
            <person name="Cannon C."/>
            <person name="Castanera R."/>
            <person name="Culley D."/>
            <person name="Daum C."/>
            <person name="Ezra D."/>
            <person name="Gonzalez J."/>
            <person name="Henrissat B."/>
            <person name="Kuo A."/>
            <person name="Liang C."/>
            <person name="Lipzen A."/>
            <person name="Lutzoni F."/>
            <person name="Magnuson J."/>
            <person name="Mondo S."/>
            <person name="Nolan M."/>
            <person name="Ohm R."/>
            <person name="Pangilinan J."/>
            <person name="Park H.-J."/>
            <person name="Ramirez L."/>
            <person name="Alfaro M."/>
            <person name="Sun H."/>
            <person name="Tritt A."/>
            <person name="Yoshinaga Y."/>
            <person name="Zwiers L.-H."/>
            <person name="Turgeon B."/>
            <person name="Goodwin S."/>
            <person name="Spatafora J."/>
            <person name="Crous P."/>
            <person name="Grigoriev I."/>
        </authorList>
    </citation>
    <scope>NUCLEOTIDE SEQUENCE</scope>
    <source>
        <strain evidence="11">CBS 121410</strain>
    </source>
</reference>
<dbReference type="InterPro" id="IPR008427">
    <property type="entry name" value="Extracellular_membr_CFEM_dom"/>
</dbReference>